<keyword evidence="6" id="KW-0564">Palmitate</keyword>
<dbReference type="NCBIfam" id="TIGR02887">
    <property type="entry name" value="spore_ger_x_C"/>
    <property type="match status" value="1"/>
</dbReference>
<dbReference type="InterPro" id="IPR008844">
    <property type="entry name" value="Spore_GerAC-like"/>
</dbReference>
<gene>
    <name evidence="10" type="ORF">A7L45_05080</name>
</gene>
<evidence type="ECO:0000259" key="8">
    <source>
        <dbReference type="Pfam" id="PF05504"/>
    </source>
</evidence>
<evidence type="ECO:0000256" key="7">
    <source>
        <dbReference type="ARBA" id="ARBA00023288"/>
    </source>
</evidence>
<accession>A0A1J0GDP9</accession>
<dbReference type="STRING" id="1552.A7L45_05080"/>
<evidence type="ECO:0000256" key="4">
    <source>
        <dbReference type="ARBA" id="ARBA00022729"/>
    </source>
</evidence>
<keyword evidence="5" id="KW-0472">Membrane</keyword>
<dbReference type="Pfam" id="PF05504">
    <property type="entry name" value="Spore_GerAC"/>
    <property type="match status" value="1"/>
</dbReference>
<dbReference type="Gene3D" id="3.30.300.210">
    <property type="entry name" value="Nutrient germinant receptor protein C, domain 3"/>
    <property type="match status" value="1"/>
</dbReference>
<sequence length="373" mass="42223">MKKYMNIIFIVFLCSTLIMVIFGGENTKTQSVEDLGISVGVGMGINKNGEGNIIYRVSTTANEYKEDGTIETLLGTGIGSTIGKTRENRQKKIGKEFFLGLSKIYIVDEEYAKYGLRGLIDVNFKNPVVNDNAFLVVCKGRNEDYLNYTSPGYDNSAEYISDMIKNSVNYNFFKEDYMFKDAFLSIDAEGKNVVSPYIEIMEDGIKIKGMAVFNKDKLAVILDMKDTKIMNMLRENKVRGILTIQKDSDKYVNYQGSSKRKITCRKIGDKYTFIIDLNLEGEIVNNELYKGIATNLGVTKRFEDDMAKQVEEMCNGFLGRMKNKYKVDLLQLGWVATAKYGRDTGVDWNDVISNSEIKVNVKVHVDKVGRGQY</sequence>
<evidence type="ECO:0000256" key="5">
    <source>
        <dbReference type="ARBA" id="ARBA00023136"/>
    </source>
</evidence>
<keyword evidence="4" id="KW-0732">Signal</keyword>
<dbReference type="Pfam" id="PF25198">
    <property type="entry name" value="Spore_GerAC_N"/>
    <property type="match status" value="1"/>
</dbReference>
<comment type="similarity">
    <text evidence="2">Belongs to the GerABKC lipoprotein family.</text>
</comment>
<evidence type="ECO:0000256" key="3">
    <source>
        <dbReference type="ARBA" id="ARBA00022544"/>
    </source>
</evidence>
<dbReference type="GO" id="GO:0016020">
    <property type="term" value="C:membrane"/>
    <property type="evidence" value="ECO:0007669"/>
    <property type="project" value="UniProtKB-SubCell"/>
</dbReference>
<dbReference type="AlphaFoldDB" id="A0A1J0GDP9"/>
<dbReference type="InterPro" id="IPR046953">
    <property type="entry name" value="Spore_GerAC-like_C"/>
</dbReference>
<keyword evidence="11" id="KW-1185">Reference proteome</keyword>
<feature type="domain" description="Spore germination protein N-terminal" evidence="9">
    <location>
        <begin position="30"/>
        <end position="200"/>
    </location>
</feature>
<dbReference type="PANTHER" id="PTHR35789">
    <property type="entry name" value="SPORE GERMINATION PROTEIN B3"/>
    <property type="match status" value="1"/>
</dbReference>
<dbReference type="RefSeq" id="WP_071611774.1">
    <property type="nucleotide sequence ID" value="NZ_CP015756.1"/>
</dbReference>
<dbReference type="KEGG" id="ceu:A7L45_05080"/>
<keyword evidence="7" id="KW-0449">Lipoprotein</keyword>
<dbReference type="EMBL" id="CP015756">
    <property type="protein sequence ID" value="APC39481.1"/>
    <property type="molecule type" value="Genomic_DNA"/>
</dbReference>
<dbReference type="GO" id="GO:0009847">
    <property type="term" value="P:spore germination"/>
    <property type="evidence" value="ECO:0007669"/>
    <property type="project" value="InterPro"/>
</dbReference>
<evidence type="ECO:0000256" key="2">
    <source>
        <dbReference type="ARBA" id="ARBA00007886"/>
    </source>
</evidence>
<dbReference type="Proteomes" id="UP000182569">
    <property type="component" value="Chromosome"/>
</dbReference>
<evidence type="ECO:0000259" key="9">
    <source>
        <dbReference type="Pfam" id="PF25198"/>
    </source>
</evidence>
<evidence type="ECO:0008006" key="12">
    <source>
        <dbReference type="Google" id="ProtNLM"/>
    </source>
</evidence>
<keyword evidence="3" id="KW-0309">Germination</keyword>
<evidence type="ECO:0000256" key="1">
    <source>
        <dbReference type="ARBA" id="ARBA00004635"/>
    </source>
</evidence>
<protein>
    <recommendedName>
        <fullName evidence="12">Ger(X)C family spore germination protein</fullName>
    </recommendedName>
</protein>
<dbReference type="InterPro" id="IPR057336">
    <property type="entry name" value="GerAC_N"/>
</dbReference>
<proteinExistence type="inferred from homology"/>
<dbReference type="InterPro" id="IPR038501">
    <property type="entry name" value="Spore_GerAC_C_sf"/>
</dbReference>
<dbReference type="PANTHER" id="PTHR35789:SF1">
    <property type="entry name" value="SPORE GERMINATION PROTEIN B3"/>
    <property type="match status" value="1"/>
</dbReference>
<reference evidence="11" key="1">
    <citation type="journal article" date="2016" name="Front. Microbiol.">
        <title>Complete Genome Sequence of Clostridium estertheticum DSM 8809, a Microbe Identified in Spoiled Vacuum Packed Beef.</title>
        <authorList>
            <person name="Yu Z."/>
            <person name="Gunn L."/>
            <person name="Brennan E."/>
            <person name="Reid R."/>
            <person name="Wall P.G."/>
            <person name="Gaora O.P."/>
            <person name="Hurley D."/>
            <person name="Bolton D."/>
            <person name="Fanning S."/>
        </authorList>
    </citation>
    <scope>NUCLEOTIDE SEQUENCE [LARGE SCALE GENOMIC DNA]</scope>
    <source>
        <strain evidence="11">DSM 8809</strain>
    </source>
</reference>
<organism evidence="10 11">
    <name type="scientific">Clostridium estertheticum subsp. estertheticum</name>
    <dbReference type="NCBI Taxonomy" id="1552"/>
    <lineage>
        <taxon>Bacteria</taxon>
        <taxon>Bacillati</taxon>
        <taxon>Bacillota</taxon>
        <taxon>Clostridia</taxon>
        <taxon>Eubacteriales</taxon>
        <taxon>Clostridiaceae</taxon>
        <taxon>Clostridium</taxon>
    </lineage>
</organism>
<feature type="domain" description="Spore germination GerAC-like C-terminal" evidence="8">
    <location>
        <begin position="208"/>
        <end position="369"/>
    </location>
</feature>
<comment type="subcellular location">
    <subcellularLocation>
        <location evidence="1">Membrane</location>
        <topology evidence="1">Lipid-anchor</topology>
    </subcellularLocation>
</comment>
<evidence type="ECO:0000313" key="11">
    <source>
        <dbReference type="Proteomes" id="UP000182569"/>
    </source>
</evidence>
<name>A0A1J0GDP9_9CLOT</name>
<evidence type="ECO:0000256" key="6">
    <source>
        <dbReference type="ARBA" id="ARBA00023139"/>
    </source>
</evidence>
<evidence type="ECO:0000313" key="10">
    <source>
        <dbReference type="EMBL" id="APC39481.1"/>
    </source>
</evidence>